<dbReference type="GeneID" id="8366141"/>
<organism evidence="1 2">
    <name type="scientific">Methanocaldococcus fervens (strain DSM 4213 / JCM 15782 / AG86)</name>
    <name type="common">Methanococcus fervens</name>
    <dbReference type="NCBI Taxonomy" id="573064"/>
    <lineage>
        <taxon>Archaea</taxon>
        <taxon>Methanobacteriati</taxon>
        <taxon>Methanobacteriota</taxon>
        <taxon>Methanomada group</taxon>
        <taxon>Methanococci</taxon>
        <taxon>Methanococcales</taxon>
        <taxon>Methanocaldococcaceae</taxon>
        <taxon>Methanocaldococcus</taxon>
    </lineage>
</organism>
<keyword evidence="2" id="KW-1185">Reference proteome</keyword>
<dbReference type="NCBIfam" id="TIGR01874">
    <property type="entry name" value="cas_cas5a"/>
    <property type="match status" value="1"/>
</dbReference>
<dbReference type="eggNOG" id="arCOG02670">
    <property type="taxonomic scope" value="Archaea"/>
</dbReference>
<gene>
    <name evidence="1" type="ordered locus">Mefer_1435</name>
</gene>
<dbReference type="Proteomes" id="UP000001495">
    <property type="component" value="Chromosome"/>
</dbReference>
<dbReference type="EMBL" id="CP001696">
    <property type="protein sequence ID" value="ACV25239.1"/>
    <property type="molecule type" value="Genomic_DNA"/>
</dbReference>
<dbReference type="InterPro" id="IPR053725">
    <property type="entry name" value="CRISPR_Cas5_sf"/>
</dbReference>
<dbReference type="STRING" id="573064.Mefer_1435"/>
<name>C7P9K7_METFA</name>
<sequence>MPYFLIIEAKPSGILSLRSSPQSKMRSAFRYPTPTSLIGAISYPLFHVKGLRKEVIDGDRCSVEILRNLFKTVAVKVEGNPVIYGSILRINRFHRKEVESAITSLPMSIMYGEKDFKIKIAYIFNDEILESSEYTIKDFKRAGWGIVRIGSRESVVSVENVVTGKSEIKEGDEVETEYSFEFKNISDYEGRGLLQAVVDWREELTNYTNAKKMVVVYPIGKVKIFGDLRFIDANGEVILL</sequence>
<dbReference type="CDD" id="cd09649">
    <property type="entry name" value="Cas5_I-A"/>
    <property type="match status" value="1"/>
</dbReference>
<dbReference type="OrthoDB" id="99243at2157"/>
<evidence type="ECO:0000313" key="2">
    <source>
        <dbReference type="Proteomes" id="UP000001495"/>
    </source>
</evidence>
<proteinExistence type="predicted"/>
<evidence type="ECO:0000313" key="1">
    <source>
        <dbReference type="EMBL" id="ACV25239.1"/>
    </source>
</evidence>
<dbReference type="Gene3D" id="3.30.70.3120">
    <property type="match status" value="1"/>
</dbReference>
<accession>C7P9K7</accession>
<dbReference type="AlphaFoldDB" id="C7P9K7"/>
<dbReference type="HOGENOM" id="CLU_100861_0_0_2"/>
<reference evidence="1" key="1">
    <citation type="submission" date="2009-08" db="EMBL/GenBank/DDBJ databases">
        <title>Complete sequence of chromosome of Methanocaldococcus fervens AG86.</title>
        <authorList>
            <consortium name="US DOE Joint Genome Institute"/>
            <person name="Lucas S."/>
            <person name="Copeland A."/>
            <person name="Lapidus A."/>
            <person name="Glavina del Rio T."/>
            <person name="Tice H."/>
            <person name="Bruce D."/>
            <person name="Goodwin L."/>
            <person name="Pitluck S."/>
            <person name="Chertkov O."/>
            <person name="Detter J.C."/>
            <person name="Han C."/>
            <person name="Tapia R."/>
            <person name="Larimer F."/>
            <person name="Land M."/>
            <person name="Hauser L."/>
            <person name="Kyrpides N."/>
            <person name="Ovchinnikova G."/>
            <person name="Lupa-Sieprawska M."/>
            <person name="Whitman W.B."/>
        </authorList>
    </citation>
    <scope>NUCLEOTIDE SEQUENCE [LARGE SCALE GENOMIC DNA]</scope>
    <source>
        <strain evidence="1">AG86</strain>
    </source>
</reference>
<dbReference type="KEGG" id="mfe:Mefer_1435"/>
<dbReference type="InterPro" id="IPR010153">
    <property type="entry name" value="CRISPR-assoc_prot_Cas5a-typ"/>
</dbReference>
<dbReference type="RefSeq" id="WP_015791972.1">
    <property type="nucleotide sequence ID" value="NC_013156.1"/>
</dbReference>
<protein>
    <submittedName>
        <fullName evidence="1">CRISPR-associated protein Cas5 family</fullName>
    </submittedName>
</protein>